<feature type="transmembrane region" description="Helical" evidence="8">
    <location>
        <begin position="138"/>
        <end position="156"/>
    </location>
</feature>
<proteinExistence type="predicted"/>
<evidence type="ECO:0000313" key="9">
    <source>
        <dbReference type="EMBL" id="KKR32338.1"/>
    </source>
</evidence>
<evidence type="ECO:0000256" key="3">
    <source>
        <dbReference type="ARBA" id="ARBA00022676"/>
    </source>
</evidence>
<evidence type="ECO:0000256" key="5">
    <source>
        <dbReference type="ARBA" id="ARBA00022692"/>
    </source>
</evidence>
<evidence type="ECO:0000256" key="6">
    <source>
        <dbReference type="ARBA" id="ARBA00022989"/>
    </source>
</evidence>
<dbReference type="GO" id="GO:0009103">
    <property type="term" value="P:lipopolysaccharide biosynthetic process"/>
    <property type="evidence" value="ECO:0007669"/>
    <property type="project" value="UniProtKB-ARBA"/>
</dbReference>
<comment type="subcellular location">
    <subcellularLocation>
        <location evidence="1">Cell membrane</location>
        <topology evidence="1">Multi-pass membrane protein</topology>
    </subcellularLocation>
</comment>
<feature type="transmembrane region" description="Helical" evidence="8">
    <location>
        <begin position="316"/>
        <end position="337"/>
    </location>
</feature>
<dbReference type="Proteomes" id="UP000034539">
    <property type="component" value="Unassembled WGS sequence"/>
</dbReference>
<comment type="caution">
    <text evidence="9">The sequence shown here is derived from an EMBL/GenBank/DDBJ whole genome shotgun (WGS) entry which is preliminary data.</text>
</comment>
<dbReference type="PANTHER" id="PTHR33908">
    <property type="entry name" value="MANNOSYLTRANSFERASE YKCB-RELATED"/>
    <property type="match status" value="1"/>
</dbReference>
<evidence type="ECO:0000256" key="2">
    <source>
        <dbReference type="ARBA" id="ARBA00022475"/>
    </source>
</evidence>
<dbReference type="PANTHER" id="PTHR33908:SF11">
    <property type="entry name" value="MEMBRANE PROTEIN"/>
    <property type="match status" value="1"/>
</dbReference>
<accession>A0A0G0PWQ7</accession>
<evidence type="ECO:0000313" key="10">
    <source>
        <dbReference type="Proteomes" id="UP000034539"/>
    </source>
</evidence>
<dbReference type="GO" id="GO:0005886">
    <property type="term" value="C:plasma membrane"/>
    <property type="evidence" value="ECO:0007669"/>
    <property type="project" value="UniProtKB-SubCell"/>
</dbReference>
<keyword evidence="4" id="KW-0808">Transferase</keyword>
<feature type="transmembrane region" description="Helical" evidence="8">
    <location>
        <begin position="344"/>
        <end position="362"/>
    </location>
</feature>
<name>A0A0G0PWQ7_9BACT</name>
<keyword evidence="5 8" id="KW-0812">Transmembrane</keyword>
<reference evidence="9 10" key="1">
    <citation type="journal article" date="2015" name="Nature">
        <title>rRNA introns, odd ribosomes, and small enigmatic genomes across a large radiation of phyla.</title>
        <authorList>
            <person name="Brown C.T."/>
            <person name="Hug L.A."/>
            <person name="Thomas B.C."/>
            <person name="Sharon I."/>
            <person name="Castelle C.J."/>
            <person name="Singh A."/>
            <person name="Wilkins M.J."/>
            <person name="Williams K.H."/>
            <person name="Banfield J.F."/>
        </authorList>
    </citation>
    <scope>NUCLEOTIDE SEQUENCE [LARGE SCALE GENOMIC DNA]</scope>
</reference>
<gene>
    <name evidence="9" type="ORF">UT63_C0046G0003</name>
</gene>
<feature type="transmembrane region" description="Helical" evidence="8">
    <location>
        <begin position="162"/>
        <end position="192"/>
    </location>
</feature>
<feature type="transmembrane region" description="Helical" evidence="8">
    <location>
        <begin position="257"/>
        <end position="280"/>
    </location>
</feature>
<feature type="transmembrane region" description="Helical" evidence="8">
    <location>
        <begin position="6"/>
        <end position="22"/>
    </location>
</feature>
<keyword evidence="3" id="KW-0328">Glycosyltransferase</keyword>
<dbReference type="AlphaFoldDB" id="A0A0G0PWQ7"/>
<keyword evidence="2" id="KW-1003">Cell membrane</keyword>
<keyword evidence="7 8" id="KW-0472">Membrane</keyword>
<evidence type="ECO:0000256" key="8">
    <source>
        <dbReference type="SAM" id="Phobius"/>
    </source>
</evidence>
<sequence length="498" mass="58086">MKQKVTYLLLLIIVLFGSYLRLTNYRNRISFGADSARDAFVAIEGANKLQLPITGPFISIAPVTTGPWYWYQLIIFQKLFPSPVSPWAYLALLSILMILVMYRIGVLLESPLFGLILALVTSLSPNQIRNSVDLTNPSIVGFFTAATILLILEIIIKKRSSVWGLALGLTLGITINSHYQAVALILLPLFLLTYRKIKTFFFALLGITFTFIPLLFFDLTNHWYNVRHMLQYIRYDQYRFWTSMSWTIYLKDFWPGLWSFFTGGSILVTRIFIFIGPFVFLERLIRSPKRKILLFLSFVFLIFVIIIRYYRGERFYGYMHFFHPFIFLFTAYFLYIFFRTRLKYFLGLPIIACYMIIVWPYINPAIQENTGNTETQSLTKEILSKFGDRKYSLFVCKETHIDKSKNLGLSLYLHDKLDPNSPNKILYFYGRCSLPLVNNGNKVIDPNTQEGDHIFPKIANFYNISEASEAAILEHGGVKFTLEKEYQTMARWWMDEQP</sequence>
<organism evidence="9 10">
    <name type="scientific">Candidatus Gottesmanbacteria bacterium GW2011_GWC2_39_8</name>
    <dbReference type="NCBI Taxonomy" id="1618450"/>
    <lineage>
        <taxon>Bacteria</taxon>
        <taxon>Candidatus Gottesmaniibacteriota</taxon>
    </lineage>
</organism>
<dbReference type="InterPro" id="IPR050297">
    <property type="entry name" value="LipidA_mod_glycosyltrf_83"/>
</dbReference>
<evidence type="ECO:0000256" key="1">
    <source>
        <dbReference type="ARBA" id="ARBA00004651"/>
    </source>
</evidence>
<feature type="transmembrane region" description="Helical" evidence="8">
    <location>
        <begin position="199"/>
        <end position="217"/>
    </location>
</feature>
<evidence type="ECO:0000256" key="7">
    <source>
        <dbReference type="ARBA" id="ARBA00023136"/>
    </source>
</evidence>
<dbReference type="GO" id="GO:0016763">
    <property type="term" value="F:pentosyltransferase activity"/>
    <property type="evidence" value="ECO:0007669"/>
    <property type="project" value="TreeGrafter"/>
</dbReference>
<keyword evidence="6 8" id="KW-1133">Transmembrane helix</keyword>
<dbReference type="EMBL" id="LBXN01000046">
    <property type="protein sequence ID" value="KKR32338.1"/>
    <property type="molecule type" value="Genomic_DNA"/>
</dbReference>
<protein>
    <submittedName>
        <fullName evidence="9">Uncharacterized protein</fullName>
    </submittedName>
</protein>
<feature type="transmembrane region" description="Helical" evidence="8">
    <location>
        <begin position="87"/>
        <end position="104"/>
    </location>
</feature>
<evidence type="ECO:0000256" key="4">
    <source>
        <dbReference type="ARBA" id="ARBA00022679"/>
    </source>
</evidence>
<feature type="transmembrane region" description="Helical" evidence="8">
    <location>
        <begin position="292"/>
        <end position="310"/>
    </location>
</feature>